<accession>A0A0P0V274</accession>
<name>A0A0P0V274_ORYSJ</name>
<dbReference type="Proteomes" id="UP000059680">
    <property type="component" value="Chromosome 1"/>
</dbReference>
<evidence type="ECO:0000313" key="1">
    <source>
        <dbReference type="EMBL" id="BAS72020.1"/>
    </source>
</evidence>
<sequence>MELVIQRRWTSETRSGGRQWRTRAALLLMAYAMKYSTPERASQGHGPSQARESENAAPCPDFLPCPRCTLPRGSGQRVVHLQRVHQHKSHLRWHGDGDSEWAAHVDQQHKQAKAMPCTSACHFSSTRCPIARGMQSFSKAFVIMFEEMSNHGMAFIIGARLQCRAAAARGGVRNRCSPPAPLTTASWCSSSEFIGGKIREGE</sequence>
<dbReference type="InParanoid" id="A0A0P0V274"/>
<organism evidence="1 2">
    <name type="scientific">Oryza sativa subsp. japonica</name>
    <name type="common">Rice</name>
    <dbReference type="NCBI Taxonomy" id="39947"/>
    <lineage>
        <taxon>Eukaryota</taxon>
        <taxon>Viridiplantae</taxon>
        <taxon>Streptophyta</taxon>
        <taxon>Embryophyta</taxon>
        <taxon>Tracheophyta</taxon>
        <taxon>Spermatophyta</taxon>
        <taxon>Magnoliopsida</taxon>
        <taxon>Liliopsida</taxon>
        <taxon>Poales</taxon>
        <taxon>Poaceae</taxon>
        <taxon>BOP clade</taxon>
        <taxon>Oryzoideae</taxon>
        <taxon>Oryzeae</taxon>
        <taxon>Oryzinae</taxon>
        <taxon>Oryza</taxon>
        <taxon>Oryza sativa</taxon>
    </lineage>
</organism>
<dbReference type="PaxDb" id="39947-A0A0P0V274"/>
<reference evidence="2" key="1">
    <citation type="journal article" date="2005" name="Nature">
        <title>The map-based sequence of the rice genome.</title>
        <authorList>
            <consortium name="International rice genome sequencing project (IRGSP)"/>
            <person name="Matsumoto T."/>
            <person name="Wu J."/>
            <person name="Kanamori H."/>
            <person name="Katayose Y."/>
            <person name="Fujisawa M."/>
            <person name="Namiki N."/>
            <person name="Mizuno H."/>
            <person name="Yamamoto K."/>
            <person name="Antonio B.A."/>
            <person name="Baba T."/>
            <person name="Sakata K."/>
            <person name="Nagamura Y."/>
            <person name="Aoki H."/>
            <person name="Arikawa K."/>
            <person name="Arita K."/>
            <person name="Bito T."/>
            <person name="Chiden Y."/>
            <person name="Fujitsuka N."/>
            <person name="Fukunaka R."/>
            <person name="Hamada M."/>
            <person name="Harada C."/>
            <person name="Hayashi A."/>
            <person name="Hijishita S."/>
            <person name="Honda M."/>
            <person name="Hosokawa S."/>
            <person name="Ichikawa Y."/>
            <person name="Idonuma A."/>
            <person name="Iijima M."/>
            <person name="Ikeda M."/>
            <person name="Ikeno M."/>
            <person name="Ito K."/>
            <person name="Ito S."/>
            <person name="Ito T."/>
            <person name="Ito Y."/>
            <person name="Ito Y."/>
            <person name="Iwabuchi A."/>
            <person name="Kamiya K."/>
            <person name="Karasawa W."/>
            <person name="Kurita K."/>
            <person name="Katagiri S."/>
            <person name="Kikuta A."/>
            <person name="Kobayashi H."/>
            <person name="Kobayashi N."/>
            <person name="Machita K."/>
            <person name="Maehara T."/>
            <person name="Masukawa M."/>
            <person name="Mizubayashi T."/>
            <person name="Mukai Y."/>
            <person name="Nagasaki H."/>
            <person name="Nagata Y."/>
            <person name="Naito S."/>
            <person name="Nakashima M."/>
            <person name="Nakama Y."/>
            <person name="Nakamichi Y."/>
            <person name="Nakamura M."/>
            <person name="Meguro A."/>
            <person name="Negishi M."/>
            <person name="Ohta I."/>
            <person name="Ohta T."/>
            <person name="Okamoto M."/>
            <person name="Ono N."/>
            <person name="Saji S."/>
            <person name="Sakaguchi M."/>
            <person name="Sakai K."/>
            <person name="Shibata M."/>
            <person name="Shimokawa T."/>
            <person name="Song J."/>
            <person name="Takazaki Y."/>
            <person name="Terasawa K."/>
            <person name="Tsugane M."/>
            <person name="Tsuji K."/>
            <person name="Ueda S."/>
            <person name="Waki K."/>
            <person name="Yamagata H."/>
            <person name="Yamamoto M."/>
            <person name="Yamamoto S."/>
            <person name="Yamane H."/>
            <person name="Yoshiki S."/>
            <person name="Yoshihara R."/>
            <person name="Yukawa K."/>
            <person name="Zhong H."/>
            <person name="Yano M."/>
            <person name="Yuan Q."/>
            <person name="Ouyang S."/>
            <person name="Liu J."/>
            <person name="Jones K.M."/>
            <person name="Gansberger K."/>
            <person name="Moffat K."/>
            <person name="Hill J."/>
            <person name="Bera J."/>
            <person name="Fadrosh D."/>
            <person name="Jin S."/>
            <person name="Johri S."/>
            <person name="Kim M."/>
            <person name="Overton L."/>
            <person name="Reardon M."/>
            <person name="Tsitrin T."/>
            <person name="Vuong H."/>
            <person name="Weaver B."/>
            <person name="Ciecko A."/>
            <person name="Tallon L."/>
            <person name="Jackson J."/>
            <person name="Pai G."/>
            <person name="Aken S.V."/>
            <person name="Utterback T."/>
            <person name="Reidmuller S."/>
            <person name="Feldblyum T."/>
            <person name="Hsiao J."/>
            <person name="Zismann V."/>
            <person name="Iobst S."/>
            <person name="de Vazeille A.R."/>
            <person name="Buell C.R."/>
            <person name="Ying K."/>
            <person name="Li Y."/>
            <person name="Lu T."/>
            <person name="Huang Y."/>
            <person name="Zhao Q."/>
            <person name="Feng Q."/>
            <person name="Zhang L."/>
            <person name="Zhu J."/>
            <person name="Weng Q."/>
            <person name="Mu J."/>
            <person name="Lu Y."/>
            <person name="Fan D."/>
            <person name="Liu Y."/>
            <person name="Guan J."/>
            <person name="Zhang Y."/>
            <person name="Yu S."/>
            <person name="Liu X."/>
            <person name="Zhang Y."/>
            <person name="Hong G."/>
            <person name="Han B."/>
            <person name="Choisne N."/>
            <person name="Demange N."/>
            <person name="Orjeda G."/>
            <person name="Samain S."/>
            <person name="Cattolico L."/>
            <person name="Pelletier E."/>
            <person name="Couloux A."/>
            <person name="Segurens B."/>
            <person name="Wincker P."/>
            <person name="D'Hont A."/>
            <person name="Scarpelli C."/>
            <person name="Weissenbach J."/>
            <person name="Salanoubat M."/>
            <person name="Quetier F."/>
            <person name="Yu Y."/>
            <person name="Kim H.R."/>
            <person name="Rambo T."/>
            <person name="Currie J."/>
            <person name="Collura K."/>
            <person name="Luo M."/>
            <person name="Yang T."/>
            <person name="Ammiraju J.S.S."/>
            <person name="Engler F."/>
            <person name="Soderlund C."/>
            <person name="Wing R.A."/>
            <person name="Palmer L.E."/>
            <person name="de la Bastide M."/>
            <person name="Spiegel L."/>
            <person name="Nascimento L."/>
            <person name="Zutavern T."/>
            <person name="O'Shaughnessy A."/>
            <person name="Dike S."/>
            <person name="Dedhia N."/>
            <person name="Preston R."/>
            <person name="Balija V."/>
            <person name="McCombie W.R."/>
            <person name="Chow T."/>
            <person name="Chen H."/>
            <person name="Chung M."/>
            <person name="Chen C."/>
            <person name="Shaw J."/>
            <person name="Wu H."/>
            <person name="Hsiao K."/>
            <person name="Chao Y."/>
            <person name="Chu M."/>
            <person name="Cheng C."/>
            <person name="Hour A."/>
            <person name="Lee P."/>
            <person name="Lin S."/>
            <person name="Lin Y."/>
            <person name="Liou J."/>
            <person name="Liu S."/>
            <person name="Hsing Y."/>
            <person name="Raghuvanshi S."/>
            <person name="Mohanty A."/>
            <person name="Bharti A.K."/>
            <person name="Gaur A."/>
            <person name="Gupta V."/>
            <person name="Kumar D."/>
            <person name="Ravi V."/>
            <person name="Vij S."/>
            <person name="Kapur A."/>
            <person name="Khurana P."/>
            <person name="Khurana P."/>
            <person name="Khurana J.P."/>
            <person name="Tyagi A.K."/>
            <person name="Gaikwad K."/>
            <person name="Singh A."/>
            <person name="Dalal V."/>
            <person name="Srivastava S."/>
            <person name="Dixit A."/>
            <person name="Pal A.K."/>
            <person name="Ghazi I.A."/>
            <person name="Yadav M."/>
            <person name="Pandit A."/>
            <person name="Bhargava A."/>
            <person name="Sureshbabu K."/>
            <person name="Batra K."/>
            <person name="Sharma T.R."/>
            <person name="Mohapatra T."/>
            <person name="Singh N.K."/>
            <person name="Messing J."/>
            <person name="Nelson A.B."/>
            <person name="Fuks G."/>
            <person name="Kavchok S."/>
            <person name="Keizer G."/>
            <person name="Linton E."/>
            <person name="Llaca V."/>
            <person name="Song R."/>
            <person name="Tanyolac B."/>
            <person name="Young S."/>
            <person name="Ho-Il K."/>
            <person name="Hahn J.H."/>
            <person name="Sangsakoo G."/>
            <person name="Vanavichit A."/>
            <person name="de Mattos Luiz.A.T."/>
            <person name="Zimmer P.D."/>
            <person name="Malone G."/>
            <person name="Dellagostin O."/>
            <person name="de Oliveira A.C."/>
            <person name="Bevan M."/>
            <person name="Bancroft I."/>
            <person name="Minx P."/>
            <person name="Cordum H."/>
            <person name="Wilson R."/>
            <person name="Cheng Z."/>
            <person name="Jin W."/>
            <person name="Jiang J."/>
            <person name="Leong S.A."/>
            <person name="Iwama H."/>
            <person name="Gojobori T."/>
            <person name="Itoh T."/>
            <person name="Niimura Y."/>
            <person name="Fujii Y."/>
            <person name="Habara T."/>
            <person name="Sakai H."/>
            <person name="Sato Y."/>
            <person name="Wilson G."/>
            <person name="Kumar K."/>
            <person name="McCouch S."/>
            <person name="Juretic N."/>
            <person name="Hoen D."/>
            <person name="Wright S."/>
            <person name="Bruskiewich R."/>
            <person name="Bureau T."/>
            <person name="Miyao A."/>
            <person name="Hirochika H."/>
            <person name="Nishikawa T."/>
            <person name="Kadowaki K."/>
            <person name="Sugiura M."/>
            <person name="Burr B."/>
            <person name="Sasaki T."/>
        </authorList>
    </citation>
    <scope>NUCLEOTIDE SEQUENCE [LARGE SCALE GENOMIC DNA]</scope>
    <source>
        <strain evidence="2">cv. Nipponbare</strain>
    </source>
</reference>
<evidence type="ECO:0000313" key="2">
    <source>
        <dbReference type="Proteomes" id="UP000059680"/>
    </source>
</evidence>
<dbReference type="EMBL" id="AP014957">
    <property type="protein sequence ID" value="BAS72020.1"/>
    <property type="molecule type" value="Genomic_DNA"/>
</dbReference>
<reference evidence="1 2" key="2">
    <citation type="journal article" date="2013" name="Plant Cell Physiol.">
        <title>Rice Annotation Project Database (RAP-DB): an integrative and interactive database for rice genomics.</title>
        <authorList>
            <person name="Sakai H."/>
            <person name="Lee S.S."/>
            <person name="Tanaka T."/>
            <person name="Numa H."/>
            <person name="Kim J."/>
            <person name="Kawahara Y."/>
            <person name="Wakimoto H."/>
            <person name="Yang C.C."/>
            <person name="Iwamoto M."/>
            <person name="Abe T."/>
            <person name="Yamada Y."/>
            <person name="Muto A."/>
            <person name="Inokuchi H."/>
            <person name="Ikemura T."/>
            <person name="Matsumoto T."/>
            <person name="Sasaki T."/>
            <person name="Itoh T."/>
        </authorList>
    </citation>
    <scope>NUCLEOTIDE SEQUENCE [LARGE SCALE GENOMIC DNA]</scope>
    <source>
        <strain evidence="2">cv. Nipponbare</strain>
    </source>
</reference>
<dbReference type="AlphaFoldDB" id="A0A0P0V274"/>
<proteinExistence type="predicted"/>
<protein>
    <submittedName>
        <fullName evidence="1">Os01g0349200 protein</fullName>
    </submittedName>
</protein>
<keyword evidence="2" id="KW-1185">Reference proteome</keyword>
<reference evidence="1 2" key="3">
    <citation type="journal article" date="2013" name="Rice">
        <title>Improvement of the Oryza sativa Nipponbare reference genome using next generation sequence and optical map data.</title>
        <authorList>
            <person name="Kawahara Y."/>
            <person name="de la Bastide M."/>
            <person name="Hamilton J.P."/>
            <person name="Kanamori H."/>
            <person name="McCombie W.R."/>
            <person name="Ouyang S."/>
            <person name="Schwartz D.C."/>
            <person name="Tanaka T."/>
            <person name="Wu J."/>
            <person name="Zhou S."/>
            <person name="Childs K.L."/>
            <person name="Davidson R.M."/>
            <person name="Lin H."/>
            <person name="Quesada-Ocampo L."/>
            <person name="Vaillancourt B."/>
            <person name="Sakai H."/>
            <person name="Lee S.S."/>
            <person name="Kim J."/>
            <person name="Numa H."/>
            <person name="Itoh T."/>
            <person name="Buell C.R."/>
            <person name="Matsumoto T."/>
        </authorList>
    </citation>
    <scope>NUCLEOTIDE SEQUENCE [LARGE SCALE GENOMIC DNA]</scope>
    <source>
        <strain evidence="2">cv. Nipponbare</strain>
    </source>
</reference>
<gene>
    <name evidence="1" type="ordered locus">Os01g0349200</name>
    <name evidence="1" type="ORF">OSNPB_010349200</name>
</gene>